<evidence type="ECO:0000256" key="1">
    <source>
        <dbReference type="SAM" id="MobiDB-lite"/>
    </source>
</evidence>
<dbReference type="EMBL" id="CP001804">
    <property type="protein sequence ID" value="ACY15197.1"/>
    <property type="molecule type" value="Genomic_DNA"/>
</dbReference>
<feature type="region of interest" description="Disordered" evidence="1">
    <location>
        <begin position="1"/>
        <end position="79"/>
    </location>
</feature>
<name>D0LM19_HALO1</name>
<reference evidence="2 3" key="1">
    <citation type="journal article" date="2010" name="Stand. Genomic Sci.">
        <title>Complete genome sequence of Haliangium ochraceum type strain (SMP-2).</title>
        <authorList>
            <consortium name="US DOE Joint Genome Institute (JGI-PGF)"/>
            <person name="Ivanova N."/>
            <person name="Daum C."/>
            <person name="Lang E."/>
            <person name="Abt B."/>
            <person name="Kopitz M."/>
            <person name="Saunders E."/>
            <person name="Lapidus A."/>
            <person name="Lucas S."/>
            <person name="Glavina Del Rio T."/>
            <person name="Nolan M."/>
            <person name="Tice H."/>
            <person name="Copeland A."/>
            <person name="Cheng J.F."/>
            <person name="Chen F."/>
            <person name="Bruce D."/>
            <person name="Goodwin L."/>
            <person name="Pitluck S."/>
            <person name="Mavromatis K."/>
            <person name="Pati A."/>
            <person name="Mikhailova N."/>
            <person name="Chen A."/>
            <person name="Palaniappan K."/>
            <person name="Land M."/>
            <person name="Hauser L."/>
            <person name="Chang Y.J."/>
            <person name="Jeffries C.D."/>
            <person name="Detter J.C."/>
            <person name="Brettin T."/>
            <person name="Rohde M."/>
            <person name="Goker M."/>
            <person name="Bristow J."/>
            <person name="Markowitz V."/>
            <person name="Eisen J.A."/>
            <person name="Hugenholtz P."/>
            <person name="Kyrpides N.C."/>
            <person name="Klenk H.P."/>
        </authorList>
    </citation>
    <scope>NUCLEOTIDE SEQUENCE [LARGE SCALE GENOMIC DNA]</scope>
    <source>
        <strain evidence="3">DSM 14365 / CIP 107738 / JCM 11303 / AJ 13395 / SMP-2</strain>
    </source>
</reference>
<gene>
    <name evidence="2" type="ordered locus">Hoch_2666</name>
</gene>
<sequence length="176" mass="18214">MPTEPARAEQGVEVSRSALEPSARAPRPSLPAASGAVPVTGAGSGGQGLGDRAGQSGAPDEEQSEDGAGEHRLTDRTGRRGALAVQLNRELMPLVAECIDMAQERDPTLAGLFSVSVHLVPIDGERVLVASLELQADNQLDDAELFECIEQSTLSIAGLPSPESFSLSIPIAPPGQ</sequence>
<evidence type="ECO:0000313" key="2">
    <source>
        <dbReference type="EMBL" id="ACY15197.1"/>
    </source>
</evidence>
<feature type="compositionally biased region" description="Basic and acidic residues" evidence="1">
    <location>
        <begin position="68"/>
        <end position="78"/>
    </location>
</feature>
<dbReference type="KEGG" id="hoh:Hoch_2666"/>
<keyword evidence="3" id="KW-1185">Reference proteome</keyword>
<proteinExistence type="predicted"/>
<feature type="compositionally biased region" description="Low complexity" evidence="1">
    <location>
        <begin position="21"/>
        <end position="34"/>
    </location>
</feature>
<evidence type="ECO:0000313" key="3">
    <source>
        <dbReference type="Proteomes" id="UP000001880"/>
    </source>
</evidence>
<accession>D0LM19</accession>
<feature type="compositionally biased region" description="Gly residues" evidence="1">
    <location>
        <begin position="42"/>
        <end position="51"/>
    </location>
</feature>
<organism evidence="2 3">
    <name type="scientific">Haliangium ochraceum (strain DSM 14365 / JCM 11303 / SMP-2)</name>
    <dbReference type="NCBI Taxonomy" id="502025"/>
    <lineage>
        <taxon>Bacteria</taxon>
        <taxon>Pseudomonadati</taxon>
        <taxon>Myxococcota</taxon>
        <taxon>Polyangia</taxon>
        <taxon>Haliangiales</taxon>
        <taxon>Kofleriaceae</taxon>
        <taxon>Haliangium</taxon>
    </lineage>
</organism>
<dbReference type="HOGENOM" id="CLU_1523103_0_0_7"/>
<dbReference type="AlphaFoldDB" id="D0LM19"/>
<dbReference type="Proteomes" id="UP000001880">
    <property type="component" value="Chromosome"/>
</dbReference>
<protein>
    <submittedName>
        <fullName evidence="2">Uncharacterized protein</fullName>
    </submittedName>
</protein>